<dbReference type="EMBL" id="LR699553">
    <property type="protein sequence ID" value="VVD27489.1"/>
    <property type="molecule type" value="Genomic_DNA"/>
</dbReference>
<dbReference type="Proteomes" id="UP000325811">
    <property type="component" value="Chromosome I"/>
</dbReference>
<evidence type="ECO:0000313" key="3">
    <source>
        <dbReference type="Proteomes" id="UP000325811"/>
    </source>
</evidence>
<protein>
    <recommendedName>
        <fullName evidence="1">DUF6285 domain-containing protein</fullName>
    </recommendedName>
</protein>
<name>A0A5Q4Z9W1_9BURK</name>
<evidence type="ECO:0000259" key="1">
    <source>
        <dbReference type="Pfam" id="PF19802"/>
    </source>
</evidence>
<feature type="domain" description="DUF6285" evidence="1">
    <location>
        <begin position="24"/>
        <end position="103"/>
    </location>
</feature>
<evidence type="ECO:0000313" key="2">
    <source>
        <dbReference type="EMBL" id="VVD27489.1"/>
    </source>
</evidence>
<accession>A0A5Q4Z9W1</accession>
<sequence length="115" mass="12406">MEAPGQIVDLLEIAHSTLTADVLPLLKDESRYRGLMVSNAMCIVARHVNAAFRPTAPLPLLGDVAIAGGIRAGQFDGGSPMRSALVANLRNRLVQELSIDNPRMLETLQNSERTS</sequence>
<reference evidence="2 3" key="1">
    <citation type="submission" date="2019-08" db="EMBL/GenBank/DDBJ databases">
        <authorList>
            <person name="Herpell B J."/>
        </authorList>
    </citation>
    <scope>NUCLEOTIDE SEQUENCE [LARGE SCALE GENOMIC DNA]</scope>
    <source>
        <strain evidence="3">Msb3</strain>
    </source>
</reference>
<dbReference type="RefSeq" id="WP_165185141.1">
    <property type="nucleotide sequence ID" value="NZ_LR699553.1"/>
</dbReference>
<dbReference type="Pfam" id="PF19802">
    <property type="entry name" value="DUF6285"/>
    <property type="match status" value="1"/>
</dbReference>
<dbReference type="InterPro" id="IPR046252">
    <property type="entry name" value="DUF6285"/>
</dbReference>
<organism evidence="2 3">
    <name type="scientific">Paraburkholderia dioscoreae</name>
    <dbReference type="NCBI Taxonomy" id="2604047"/>
    <lineage>
        <taxon>Bacteria</taxon>
        <taxon>Pseudomonadati</taxon>
        <taxon>Pseudomonadota</taxon>
        <taxon>Betaproteobacteria</taxon>
        <taxon>Burkholderiales</taxon>
        <taxon>Burkholderiaceae</taxon>
        <taxon>Paraburkholderia</taxon>
    </lineage>
</organism>
<dbReference type="AlphaFoldDB" id="A0A5Q4Z9W1"/>
<gene>
    <name evidence="2" type="ORF">PDMSB3_1027</name>
</gene>
<keyword evidence="3" id="KW-1185">Reference proteome</keyword>
<dbReference type="KEGG" id="pdio:PDMSB3_1027"/>
<proteinExistence type="predicted"/>